<dbReference type="OrthoDB" id="744378at2"/>
<dbReference type="EMBL" id="SWBO01000022">
    <property type="protein sequence ID" value="TKB96160.1"/>
    <property type="molecule type" value="Genomic_DNA"/>
</dbReference>
<dbReference type="RefSeq" id="WP_136878589.1">
    <property type="nucleotide sequence ID" value="NZ_SWBO01000022.1"/>
</dbReference>
<feature type="region of interest" description="Disordered" evidence="1">
    <location>
        <begin position="503"/>
        <end position="527"/>
    </location>
</feature>
<accession>A0A4U1BVF4</accession>
<comment type="caution">
    <text evidence="2">The sequence shown here is derived from an EMBL/GenBank/DDBJ whole genome shotgun (WGS) entry which is preliminary data.</text>
</comment>
<dbReference type="Proteomes" id="UP000310477">
    <property type="component" value="Unassembled WGS sequence"/>
</dbReference>
<gene>
    <name evidence="2" type="ORF">FA045_18635</name>
</gene>
<proteinExistence type="predicted"/>
<dbReference type="AlphaFoldDB" id="A0A4U1BVF4"/>
<keyword evidence="3" id="KW-1185">Reference proteome</keyword>
<evidence type="ECO:0008006" key="4">
    <source>
        <dbReference type="Google" id="ProtNLM"/>
    </source>
</evidence>
<protein>
    <recommendedName>
        <fullName evidence="4">DUF3945 domain-containing protein</fullName>
    </recommendedName>
</protein>
<evidence type="ECO:0000313" key="3">
    <source>
        <dbReference type="Proteomes" id="UP000310477"/>
    </source>
</evidence>
<sequence>MGWSVSAKSPNMDLPWMDVTLYKRTGGVEIAVDLLVKEYLGKLRIPEYAVFVPKLLGNDGVGETLREDAFLLETDFRRTVGTRDEHGLFVEGQLMSAQATAVRCLDFLNRTDGTNERGLDHRLRVVSELCQSYPVGKEVAGMIYLKHPELRCMMNHRVQLPYTVRIGAALKLTGDIGKLRELGRNAYENENLKKAIMDAKNLENLKEEMVKLGFSENLIGQMEARMAANEPRFILYDELKGEKGRVEIALHFNQSKSSEYYYFNKFDLVKETQPPLAPGEKYFVSSQRQGEEVVLKDFEMPSLAMKEFNARMEASRDIRGAAQLYAGVSLQDSKELATMGDGKLINVDKEFYRALKNPAPGQTFYIEKGNGFTVAQGLNLLEGRSVYRPDMLDISNREYSAWVKLDFDGERDRGGNFKTKTFTEGYGFDLSAVLDRFDFRELGSAGKRAELEAALMNGDRAVVTVDMSGKKEAILAEAVPEFKQVNLYSLEGRSIKREEHLKEEKISEVSVGRDKSSKKEQEQGLGV</sequence>
<organism evidence="2 3">
    <name type="scientific">Pedobacter cryotolerans</name>
    <dbReference type="NCBI Taxonomy" id="2571270"/>
    <lineage>
        <taxon>Bacteria</taxon>
        <taxon>Pseudomonadati</taxon>
        <taxon>Bacteroidota</taxon>
        <taxon>Sphingobacteriia</taxon>
        <taxon>Sphingobacteriales</taxon>
        <taxon>Sphingobacteriaceae</taxon>
        <taxon>Pedobacter</taxon>
    </lineage>
</organism>
<reference evidence="2 3" key="1">
    <citation type="submission" date="2019-04" db="EMBL/GenBank/DDBJ databases">
        <title>Pedobacter sp. AR-2-6 sp. nov., isolated from Arctic soil.</title>
        <authorList>
            <person name="Dahal R.H."/>
            <person name="Kim D.-U."/>
        </authorList>
    </citation>
    <scope>NUCLEOTIDE SEQUENCE [LARGE SCALE GENOMIC DNA]</scope>
    <source>
        <strain evidence="2 3">AR-2-6</strain>
    </source>
</reference>
<evidence type="ECO:0000313" key="2">
    <source>
        <dbReference type="EMBL" id="TKB96160.1"/>
    </source>
</evidence>
<evidence type="ECO:0000256" key="1">
    <source>
        <dbReference type="SAM" id="MobiDB-lite"/>
    </source>
</evidence>
<name>A0A4U1BVF4_9SPHI</name>